<comment type="caution">
    <text evidence="1">The sequence shown here is derived from an EMBL/GenBank/DDBJ whole genome shotgun (WGS) entry which is preliminary data.</text>
</comment>
<protein>
    <submittedName>
        <fullName evidence="1">Uncharacterized protein</fullName>
    </submittedName>
</protein>
<gene>
    <name evidence="1" type="ORF">HMPREF9440_01245</name>
</gene>
<keyword evidence="2" id="KW-1185">Reference proteome</keyword>
<proteinExistence type="predicted"/>
<accession>H3KET0</accession>
<organism evidence="1 2">
    <name type="scientific">Sutterella parvirubra YIT 11816</name>
    <dbReference type="NCBI Taxonomy" id="762967"/>
    <lineage>
        <taxon>Bacteria</taxon>
        <taxon>Pseudomonadati</taxon>
        <taxon>Pseudomonadota</taxon>
        <taxon>Betaproteobacteria</taxon>
        <taxon>Burkholderiales</taxon>
        <taxon>Sutterellaceae</taxon>
        <taxon>Sutterella</taxon>
    </lineage>
</organism>
<dbReference type="AlphaFoldDB" id="H3KET0"/>
<sequence length="71" mass="7792">MKGTTVDRGPAGGHLVFLPITHAVISKQRFVRWKNQKLTRATGFFRETFSERCEAAAKEAEKGARTGGTKG</sequence>
<dbReference type="HOGENOM" id="CLU_2738557_0_0_4"/>
<name>H3KET0_9BURK</name>
<reference evidence="1 2" key="1">
    <citation type="submission" date="2011-11" db="EMBL/GenBank/DDBJ databases">
        <authorList>
            <person name="Weinstock G."/>
            <person name="Sodergren E."/>
            <person name="Clifton S."/>
            <person name="Fulton L."/>
            <person name="Fulton B."/>
            <person name="Courtney L."/>
            <person name="Fronick C."/>
            <person name="Harrison M."/>
            <person name="Strong C."/>
            <person name="Farmer C."/>
            <person name="Delahaunty K."/>
            <person name="Markovic C."/>
            <person name="Hall O."/>
            <person name="Minx P."/>
            <person name="Tomlinson C."/>
            <person name="Mitreva M."/>
            <person name="Hou S."/>
            <person name="Chen J."/>
            <person name="Wollam A."/>
            <person name="Pepin K.H."/>
            <person name="Johnson M."/>
            <person name="Bhonagiri V."/>
            <person name="Zhang X."/>
            <person name="Suruliraj S."/>
            <person name="Warren W."/>
            <person name="Chinwalla A."/>
            <person name="Mardis E.R."/>
            <person name="Wilson R.K."/>
        </authorList>
    </citation>
    <scope>NUCLEOTIDE SEQUENCE [LARGE SCALE GENOMIC DNA]</scope>
    <source>
        <strain evidence="1 2">YIT 11816</strain>
    </source>
</reference>
<evidence type="ECO:0000313" key="2">
    <source>
        <dbReference type="Proteomes" id="UP000004956"/>
    </source>
</evidence>
<evidence type="ECO:0000313" key="1">
    <source>
        <dbReference type="EMBL" id="EHY31373.1"/>
    </source>
</evidence>
<dbReference type="EMBL" id="AFBQ01000172">
    <property type="protein sequence ID" value="EHY31373.1"/>
    <property type="molecule type" value="Genomic_DNA"/>
</dbReference>
<dbReference type="Proteomes" id="UP000004956">
    <property type="component" value="Unassembled WGS sequence"/>
</dbReference>